<dbReference type="KEGG" id="mrob:HH214_15655"/>
<evidence type="ECO:0000313" key="2">
    <source>
        <dbReference type="Proteomes" id="UP000503278"/>
    </source>
</evidence>
<keyword evidence="2" id="KW-1185">Reference proteome</keyword>
<dbReference type="PROSITE" id="PS51257">
    <property type="entry name" value="PROKAR_LIPOPROTEIN"/>
    <property type="match status" value="1"/>
</dbReference>
<proteinExistence type="predicted"/>
<organism evidence="1 2">
    <name type="scientific">Mucilaginibacter robiniae</name>
    <dbReference type="NCBI Taxonomy" id="2728022"/>
    <lineage>
        <taxon>Bacteria</taxon>
        <taxon>Pseudomonadati</taxon>
        <taxon>Bacteroidota</taxon>
        <taxon>Sphingobacteriia</taxon>
        <taxon>Sphingobacteriales</taxon>
        <taxon>Sphingobacteriaceae</taxon>
        <taxon>Mucilaginibacter</taxon>
    </lineage>
</organism>
<protein>
    <submittedName>
        <fullName evidence="1">Uncharacterized protein</fullName>
    </submittedName>
</protein>
<dbReference type="EMBL" id="CP051682">
    <property type="protein sequence ID" value="QJD97202.1"/>
    <property type="molecule type" value="Genomic_DNA"/>
</dbReference>
<sequence>MKGSILYFFLLSILIFYACKQSVKTSNNKKDTVIKSVSTFKPLVTDSTTASDTTTDDCPRAAAEPFIKRNVFPDAQFTLLADHKTGLETFNLADGDQVSIKESGCEYYTLSFRLETSRFAADTTDIPYWSNAAFSLLHKLDKGLVETPFDMEKMFKNVSARIKEDQVNPQNKLKLGEQIDFGGEDFSQFLIIDRVTRLADQRYALEFSMSYGPM</sequence>
<name>A0A7L5E1F8_9SPHI</name>
<reference evidence="1 2" key="1">
    <citation type="submission" date="2020-04" db="EMBL/GenBank/DDBJ databases">
        <title>Genome sequencing of novel species.</title>
        <authorList>
            <person name="Heo J."/>
            <person name="Kim S.-J."/>
            <person name="Kim J.-S."/>
            <person name="Hong S.-B."/>
            <person name="Kwon S.-W."/>
        </authorList>
    </citation>
    <scope>NUCLEOTIDE SEQUENCE [LARGE SCALE GENOMIC DNA]</scope>
    <source>
        <strain evidence="1 2">F39-2</strain>
    </source>
</reference>
<evidence type="ECO:0000313" key="1">
    <source>
        <dbReference type="EMBL" id="QJD97202.1"/>
    </source>
</evidence>
<dbReference type="AlphaFoldDB" id="A0A7L5E1F8"/>
<dbReference type="Proteomes" id="UP000503278">
    <property type="component" value="Chromosome"/>
</dbReference>
<accession>A0A7L5E1F8</accession>
<gene>
    <name evidence="1" type="ORF">HH214_15655</name>
</gene>